<keyword evidence="3 4" id="KW-0067">ATP-binding</keyword>
<organism evidence="5 7">
    <name type="scientific">Bosea thiooxidans</name>
    <dbReference type="NCBI Taxonomy" id="53254"/>
    <lineage>
        <taxon>Bacteria</taxon>
        <taxon>Pseudomonadati</taxon>
        <taxon>Pseudomonadota</taxon>
        <taxon>Alphaproteobacteria</taxon>
        <taxon>Hyphomicrobiales</taxon>
        <taxon>Boseaceae</taxon>
        <taxon>Bosea</taxon>
    </lineage>
</organism>
<dbReference type="GO" id="GO:0035999">
    <property type="term" value="P:tetrahydrofolate interconversion"/>
    <property type="evidence" value="ECO:0007669"/>
    <property type="project" value="TreeGrafter"/>
</dbReference>
<dbReference type="SUPFAM" id="SSF100950">
    <property type="entry name" value="NagB/RpiA/CoA transferase-like"/>
    <property type="match status" value="1"/>
</dbReference>
<dbReference type="InterPro" id="IPR002698">
    <property type="entry name" value="FTHF_cligase"/>
</dbReference>
<evidence type="ECO:0000313" key="5">
    <source>
        <dbReference type="EMBL" id="KQK32230.1"/>
    </source>
</evidence>
<keyword evidence="7" id="KW-1185">Reference proteome</keyword>
<dbReference type="RefSeq" id="WP_055726175.1">
    <property type="nucleotide sequence ID" value="NZ_FUYX01000014.1"/>
</dbReference>
<evidence type="ECO:0000256" key="4">
    <source>
        <dbReference type="RuleBase" id="RU361279"/>
    </source>
</evidence>
<dbReference type="EMBL" id="LMAR01000001">
    <property type="protein sequence ID" value="KQK32230.1"/>
    <property type="molecule type" value="Genomic_DNA"/>
</dbReference>
<dbReference type="AlphaFoldDB" id="A0A0Q3PQV8"/>
<dbReference type="Proteomes" id="UP000190130">
    <property type="component" value="Unassembled WGS sequence"/>
</dbReference>
<evidence type="ECO:0000313" key="8">
    <source>
        <dbReference type="Proteomes" id="UP000190130"/>
    </source>
</evidence>
<keyword evidence="4" id="KW-0460">Magnesium</keyword>
<dbReference type="Pfam" id="PF01812">
    <property type="entry name" value="5-FTHF_cyc-lig"/>
    <property type="match status" value="1"/>
</dbReference>
<dbReference type="InterPro" id="IPR024185">
    <property type="entry name" value="FTHF_cligase-like_sf"/>
</dbReference>
<name>A0A0Q3PQV8_9HYPH</name>
<gene>
    <name evidence="5" type="ORF">ARD30_00145</name>
    <name evidence="6" type="ORF">SAMN05660750_04264</name>
</gene>
<dbReference type="NCBIfam" id="TIGR02727">
    <property type="entry name" value="MTHFS_bact"/>
    <property type="match status" value="1"/>
</dbReference>
<keyword evidence="5" id="KW-0436">Ligase</keyword>
<sequence>MTGDDDDDEPRSYASPPCFMGEVDPAYFGLAPPPPPAPGVAAWRKAQRERLIAARLALPVSFRAEAAKNIARTLDALIGDPAGRVVSAYWPFRGEPDLRPWLASLSDRGARTALPVVLASRTPLVFRSWRQGDRLARGVWNIPVPADGAVLVPDIVIAPLVGFDPGFYRLGYGGGFFDRTLAQLPETAVAIGVGYDQAGMASILPQAHDIPMRHIVTETGIRRRQAGP</sequence>
<evidence type="ECO:0000256" key="1">
    <source>
        <dbReference type="ARBA" id="ARBA00010638"/>
    </source>
</evidence>
<keyword evidence="2 4" id="KW-0547">Nucleotide-binding</keyword>
<dbReference type="EMBL" id="FUYX01000014">
    <property type="protein sequence ID" value="SKC10356.1"/>
    <property type="molecule type" value="Genomic_DNA"/>
</dbReference>
<accession>A0A0Q3PQV8</accession>
<dbReference type="GO" id="GO:0046872">
    <property type="term" value="F:metal ion binding"/>
    <property type="evidence" value="ECO:0007669"/>
    <property type="project" value="UniProtKB-KW"/>
</dbReference>
<evidence type="ECO:0000256" key="2">
    <source>
        <dbReference type="ARBA" id="ARBA00022741"/>
    </source>
</evidence>
<dbReference type="EC" id="6.3.3.2" evidence="4"/>
<dbReference type="PANTHER" id="PTHR23407:SF1">
    <property type="entry name" value="5-FORMYLTETRAHYDROFOLATE CYCLO-LIGASE"/>
    <property type="match status" value="1"/>
</dbReference>
<dbReference type="PANTHER" id="PTHR23407">
    <property type="entry name" value="ATPASE INHIBITOR/5-FORMYLTETRAHYDROFOLATE CYCLO-LIGASE"/>
    <property type="match status" value="1"/>
</dbReference>
<reference evidence="5 7" key="1">
    <citation type="submission" date="2015-10" db="EMBL/GenBank/DDBJ databases">
        <title>Draft genome of Bosea thiooxidans.</title>
        <authorList>
            <person name="Wang X."/>
        </authorList>
    </citation>
    <scope>NUCLEOTIDE SEQUENCE [LARGE SCALE GENOMIC DNA]</scope>
    <source>
        <strain evidence="5 7">CGMCC 9174</strain>
    </source>
</reference>
<dbReference type="GO" id="GO:0009396">
    <property type="term" value="P:folic acid-containing compound biosynthetic process"/>
    <property type="evidence" value="ECO:0007669"/>
    <property type="project" value="TreeGrafter"/>
</dbReference>
<proteinExistence type="inferred from homology"/>
<comment type="catalytic activity">
    <reaction evidence="4">
        <text>(6S)-5-formyl-5,6,7,8-tetrahydrofolate + ATP = (6R)-5,10-methenyltetrahydrofolate + ADP + phosphate</text>
        <dbReference type="Rhea" id="RHEA:10488"/>
        <dbReference type="ChEBI" id="CHEBI:30616"/>
        <dbReference type="ChEBI" id="CHEBI:43474"/>
        <dbReference type="ChEBI" id="CHEBI:57455"/>
        <dbReference type="ChEBI" id="CHEBI:57457"/>
        <dbReference type="ChEBI" id="CHEBI:456216"/>
        <dbReference type="EC" id="6.3.3.2"/>
    </reaction>
</comment>
<dbReference type="Proteomes" id="UP000051562">
    <property type="component" value="Unassembled WGS sequence"/>
</dbReference>
<dbReference type="Gene3D" id="3.40.50.10420">
    <property type="entry name" value="NagB/RpiA/CoA transferase-like"/>
    <property type="match status" value="1"/>
</dbReference>
<dbReference type="OrthoDB" id="9801938at2"/>
<comment type="similarity">
    <text evidence="1 4">Belongs to the 5-formyltetrahydrofolate cyclo-ligase family.</text>
</comment>
<reference evidence="6 8" key="2">
    <citation type="submission" date="2017-02" db="EMBL/GenBank/DDBJ databases">
        <authorList>
            <person name="Peterson S.W."/>
        </authorList>
    </citation>
    <scope>NUCLEOTIDE SEQUENCE [LARGE SCALE GENOMIC DNA]</scope>
    <source>
        <strain evidence="6 8">DSM 9653</strain>
    </source>
</reference>
<dbReference type="InterPro" id="IPR037171">
    <property type="entry name" value="NagB/RpiA_transferase-like"/>
</dbReference>
<evidence type="ECO:0000313" key="7">
    <source>
        <dbReference type="Proteomes" id="UP000051562"/>
    </source>
</evidence>
<keyword evidence="4" id="KW-0479">Metal-binding</keyword>
<evidence type="ECO:0000313" key="6">
    <source>
        <dbReference type="EMBL" id="SKC10356.1"/>
    </source>
</evidence>
<dbReference type="GO" id="GO:0030272">
    <property type="term" value="F:5-formyltetrahydrofolate cyclo-ligase activity"/>
    <property type="evidence" value="ECO:0007669"/>
    <property type="project" value="UniProtKB-EC"/>
</dbReference>
<comment type="cofactor">
    <cofactor evidence="4">
        <name>Mg(2+)</name>
        <dbReference type="ChEBI" id="CHEBI:18420"/>
    </cofactor>
</comment>
<dbReference type="STRING" id="53254.SAMN05660750_04264"/>
<dbReference type="GO" id="GO:0005524">
    <property type="term" value="F:ATP binding"/>
    <property type="evidence" value="ECO:0007669"/>
    <property type="project" value="UniProtKB-KW"/>
</dbReference>
<evidence type="ECO:0000256" key="3">
    <source>
        <dbReference type="ARBA" id="ARBA00022840"/>
    </source>
</evidence>
<protein>
    <recommendedName>
        <fullName evidence="4">5-formyltetrahydrofolate cyclo-ligase</fullName>
        <ecNumber evidence="4">6.3.3.2</ecNumber>
    </recommendedName>
</protein>